<proteinExistence type="predicted"/>
<reference evidence="2" key="1">
    <citation type="submission" date="2020-01" db="EMBL/GenBank/DDBJ databases">
        <title>Sustained virome diversity in Antarctic penguins and their ticks: geographical connectedness and no evidence for low pathogen pressure.</title>
        <authorList>
            <person name="Wille M."/>
            <person name="Harvey E."/>
            <person name="Shi M."/>
            <person name="Gonzalez-Acuna D."/>
            <person name="Holmes E.C."/>
            <person name="Hurt A.C."/>
        </authorList>
    </citation>
    <scope>NUCLEOTIDE SEQUENCE</scope>
    <source>
        <strain evidence="2">Antarctic36</strain>
    </source>
</reference>
<sequence length="57" mass="6420">MPVDCQPANGMNLSSNANPAYQSTRWLMSFDEAFTGPTKSKPMRKARDRRGKLTTEE</sequence>
<dbReference type="EMBL" id="MT025100">
    <property type="protein sequence ID" value="QIS87974.1"/>
    <property type="molecule type" value="Genomic_RNA"/>
</dbReference>
<evidence type="ECO:0000313" key="2">
    <source>
        <dbReference type="EMBL" id="QIS87974.1"/>
    </source>
</evidence>
<organism evidence="2">
    <name type="scientific">Tolstikov virus</name>
    <dbReference type="NCBI Taxonomy" id="2707273"/>
    <lineage>
        <taxon>Viruses</taxon>
        <taxon>Riboviria</taxon>
    </lineage>
</organism>
<name>A0A6H0DIF7_9VIRU</name>
<feature type="region of interest" description="Disordered" evidence="1">
    <location>
        <begin position="33"/>
        <end position="57"/>
    </location>
</feature>
<feature type="compositionally biased region" description="Basic residues" evidence="1">
    <location>
        <begin position="41"/>
        <end position="50"/>
    </location>
</feature>
<evidence type="ECO:0000256" key="1">
    <source>
        <dbReference type="SAM" id="MobiDB-lite"/>
    </source>
</evidence>
<protein>
    <submittedName>
        <fullName evidence="2">Uncharacterized protein</fullName>
    </submittedName>
</protein>
<accession>A0A6H0DIF7</accession>